<organism evidence="1 2">
    <name type="scientific">Pseudoalteromonas rubra</name>
    <dbReference type="NCBI Taxonomy" id="43658"/>
    <lineage>
        <taxon>Bacteria</taxon>
        <taxon>Pseudomonadati</taxon>
        <taxon>Pseudomonadota</taxon>
        <taxon>Gammaproteobacteria</taxon>
        <taxon>Alteromonadales</taxon>
        <taxon>Pseudoalteromonadaceae</taxon>
        <taxon>Pseudoalteromonas</taxon>
    </lineage>
</organism>
<protein>
    <submittedName>
        <fullName evidence="1">Uncharacterized protein</fullName>
    </submittedName>
</protein>
<evidence type="ECO:0000313" key="2">
    <source>
        <dbReference type="Proteomes" id="UP000306719"/>
    </source>
</evidence>
<dbReference type="EMBL" id="PNCJ01000038">
    <property type="protein sequence ID" value="TMP33446.1"/>
    <property type="molecule type" value="Genomic_DNA"/>
</dbReference>
<comment type="caution">
    <text evidence="1">The sequence shown here is derived from an EMBL/GenBank/DDBJ whole genome shotgun (WGS) entry which is preliminary data.</text>
</comment>
<proteinExistence type="predicted"/>
<evidence type="ECO:0000313" key="1">
    <source>
        <dbReference type="EMBL" id="TMP33446.1"/>
    </source>
</evidence>
<accession>A0A5S3WVD2</accession>
<sequence>MSLENDYVNFSRYLEFCTNNYGAYSIEAGRLLMAATQECDVLLKQLSSSGSSNEGGYRNEIPSLFSGFTSHRVAIPRFNLKFQPFQSWDGPSPQTPDWWTANNKFKHQRHELFEQASLKNALNAISALLLCNIYFYHNEEQLNEIQPTSQLLVAEGLMASLEPTQTGLAPNYRV</sequence>
<reference evidence="1 2" key="1">
    <citation type="submission" date="2018-01" db="EMBL/GenBank/DDBJ databases">
        <authorList>
            <person name="Paulsen S."/>
            <person name="Gram L.K."/>
        </authorList>
    </citation>
    <scope>NUCLEOTIDE SEQUENCE [LARGE SCALE GENOMIC DNA]</scope>
    <source>
        <strain evidence="1 2">S2599</strain>
    </source>
</reference>
<reference evidence="2" key="2">
    <citation type="submission" date="2019-06" db="EMBL/GenBank/DDBJ databases">
        <title>Co-occurence of chitin degradation, pigmentation and bioactivity in marine Pseudoalteromonas.</title>
        <authorList>
            <person name="Sonnenschein E.C."/>
            <person name="Bech P.K."/>
        </authorList>
    </citation>
    <scope>NUCLEOTIDE SEQUENCE [LARGE SCALE GENOMIC DNA]</scope>
    <source>
        <strain evidence="2">S2599</strain>
    </source>
</reference>
<gene>
    <name evidence="1" type="ORF">CWB98_19990</name>
</gene>
<name>A0A5S3WVD2_9GAMM</name>
<dbReference type="AlphaFoldDB" id="A0A5S3WVD2"/>
<dbReference type="Proteomes" id="UP000306719">
    <property type="component" value="Unassembled WGS sequence"/>
</dbReference>